<sequence length="86" mass="10438">MSSLNQQRQYQQQQKQETQKRLEQYISAVKDLQSEIKIYYGMLERNEEPTSERFKQTAFKFLKFEKEMNNQIEDIVSKIVSQKARK</sequence>
<dbReference type="OrthoDB" id="300811at2759"/>
<evidence type="ECO:0000313" key="3">
    <source>
        <dbReference type="Proteomes" id="UP000683925"/>
    </source>
</evidence>
<evidence type="ECO:0000256" key="1">
    <source>
        <dbReference type="SAM" id="Coils"/>
    </source>
</evidence>
<dbReference type="Proteomes" id="UP000683925">
    <property type="component" value="Unassembled WGS sequence"/>
</dbReference>
<reference evidence="2" key="1">
    <citation type="submission" date="2021-01" db="EMBL/GenBank/DDBJ databases">
        <authorList>
            <consortium name="Genoscope - CEA"/>
            <person name="William W."/>
        </authorList>
    </citation>
    <scope>NUCLEOTIDE SEQUENCE</scope>
</reference>
<keyword evidence="1" id="KW-0175">Coiled coil</keyword>
<feature type="coiled-coil region" evidence="1">
    <location>
        <begin position="1"/>
        <end position="35"/>
    </location>
</feature>
<keyword evidence="3" id="KW-1185">Reference proteome</keyword>
<accession>A0A8S1SZC3</accession>
<name>A0A8S1SZC3_PAROT</name>
<comment type="caution">
    <text evidence="2">The sequence shown here is derived from an EMBL/GenBank/DDBJ whole genome shotgun (WGS) entry which is preliminary data.</text>
</comment>
<dbReference type="EMBL" id="CAJJDP010000019">
    <property type="protein sequence ID" value="CAD8146941.1"/>
    <property type="molecule type" value="Genomic_DNA"/>
</dbReference>
<evidence type="ECO:0000313" key="2">
    <source>
        <dbReference type="EMBL" id="CAD8146941.1"/>
    </source>
</evidence>
<proteinExistence type="predicted"/>
<dbReference type="AlphaFoldDB" id="A0A8S1SZC3"/>
<dbReference type="OMA" id="EQYICAV"/>
<protein>
    <submittedName>
        <fullName evidence="2">Uncharacterized protein</fullName>
    </submittedName>
</protein>
<organism evidence="2 3">
    <name type="scientific">Paramecium octaurelia</name>
    <dbReference type="NCBI Taxonomy" id="43137"/>
    <lineage>
        <taxon>Eukaryota</taxon>
        <taxon>Sar</taxon>
        <taxon>Alveolata</taxon>
        <taxon>Ciliophora</taxon>
        <taxon>Intramacronucleata</taxon>
        <taxon>Oligohymenophorea</taxon>
        <taxon>Peniculida</taxon>
        <taxon>Parameciidae</taxon>
        <taxon>Paramecium</taxon>
    </lineage>
</organism>
<gene>
    <name evidence="2" type="ORF">POCTA_138.1.T0190183</name>
</gene>